<comment type="similarity">
    <text evidence="2">Belongs to the TULIP P47 family.</text>
</comment>
<dbReference type="InterPro" id="IPR000772">
    <property type="entry name" value="Ricin_B_lectin"/>
</dbReference>
<evidence type="ECO:0000313" key="5">
    <source>
        <dbReference type="Proteomes" id="UP000220702"/>
    </source>
</evidence>
<evidence type="ECO:0000313" key="4">
    <source>
        <dbReference type="EMBL" id="PEA87582.1"/>
    </source>
</evidence>
<dbReference type="SMART" id="SM00458">
    <property type="entry name" value="RICIN"/>
    <property type="match status" value="1"/>
</dbReference>
<accession>A0A9X6TJT2</accession>
<dbReference type="PROSITE" id="PS50231">
    <property type="entry name" value="RICIN_B_LECTIN"/>
    <property type="match status" value="1"/>
</dbReference>
<dbReference type="InterPro" id="IPR035992">
    <property type="entry name" value="Ricin_B-like_lectins"/>
</dbReference>
<evidence type="ECO:0000256" key="1">
    <source>
        <dbReference type="ARBA" id="ARBA00023026"/>
    </source>
</evidence>
<dbReference type="SUPFAM" id="SSF50370">
    <property type="entry name" value="Ricin B-like lectins"/>
    <property type="match status" value="1"/>
</dbReference>
<gene>
    <name evidence="4" type="ORF">CON71_23760</name>
</gene>
<name>A0A9X6TJT2_BACTU</name>
<dbReference type="Proteomes" id="UP000220702">
    <property type="component" value="Unassembled WGS sequence"/>
</dbReference>
<protein>
    <recommendedName>
        <fullName evidence="3">Ricin B lectin domain-containing protein</fullName>
    </recommendedName>
</protein>
<dbReference type="Gene3D" id="2.80.10.50">
    <property type="match status" value="1"/>
</dbReference>
<evidence type="ECO:0000256" key="2">
    <source>
        <dbReference type="ARBA" id="ARBA00035010"/>
    </source>
</evidence>
<sequence length="579" mass="65688">MKKGVVILNTYGWDVVYARTIDSTNTQLKKYMTANEITFTYLDENTSATLTFDEWEIIPGGTSKLLRMKTLVKSGELTFMGKRTPLDGICPLVEIQLGFLHDKNRSNVQKLTFHFLVEGEREGDQREGAVTVIDPDVNNVISQESVICSILKLALAKMFIQNKEKMSYTFAELNISPDSPWMKPEKYKYSYYSPTSSDKGLLAIFSVVTNRDISKLDELIDGAVIDRQNDSFLVLSESLFLEHIIMPELPNSFGYGATINDLQFENTASTSGFIKNAKNLNRAPIRSNGRDHYPIITSLHVKIEGNKLLMKYAGKCAITGGPSHAYVKFAVEEKYILDYDSFNKKIEFTLEDGSSKVNVERLGLSNLPPLYKMMLTELANNLSDTIQMNIKVDISTIKTDVVKWSGMDFKEITDCVLNVAVCIKGKMHTPNIFRIVTSLNDTSVVDLSSEKPGDVHLWKNHGGNNQKWKFIYDEKEEKYLIESMTNENLLLAWNGSHYPRKVVVREKPAYKPYPAECYWTLSSLGGDYYEIINKGQKVYLDDYIPLWLDVDHSGTTNGTRITVHESNSTKAQRFKLKKV</sequence>
<dbReference type="CDD" id="cd23445">
    <property type="entry name" value="beta-trefoil_Ricin_HA17-like"/>
    <property type="match status" value="1"/>
</dbReference>
<evidence type="ECO:0000259" key="3">
    <source>
        <dbReference type="SMART" id="SM00458"/>
    </source>
</evidence>
<dbReference type="InterPro" id="IPR010567">
    <property type="entry name" value="OrfX2/OrfX3/P47"/>
</dbReference>
<proteinExistence type="inferred from homology"/>
<organism evidence="4 5">
    <name type="scientific">Bacillus thuringiensis</name>
    <dbReference type="NCBI Taxonomy" id="1428"/>
    <lineage>
        <taxon>Bacteria</taxon>
        <taxon>Bacillati</taxon>
        <taxon>Bacillota</taxon>
        <taxon>Bacilli</taxon>
        <taxon>Bacillales</taxon>
        <taxon>Bacillaceae</taxon>
        <taxon>Bacillus</taxon>
        <taxon>Bacillus cereus group</taxon>
    </lineage>
</organism>
<feature type="domain" description="Ricin B lectin" evidence="3">
    <location>
        <begin position="430"/>
        <end position="577"/>
    </location>
</feature>
<reference evidence="4 5" key="1">
    <citation type="submission" date="2017-09" db="EMBL/GenBank/DDBJ databases">
        <title>Large-scale bioinformatics analysis of Bacillus genomes uncovers conserved roles of natural products in bacterial physiology.</title>
        <authorList>
            <consortium name="Agbiome Team Llc"/>
            <person name="Bleich R.M."/>
            <person name="Grubbs K.J."/>
            <person name="Santa Maria K.C."/>
            <person name="Allen S.E."/>
            <person name="Farag S."/>
            <person name="Shank E.A."/>
            <person name="Bowers A."/>
        </authorList>
    </citation>
    <scope>NUCLEOTIDE SEQUENCE [LARGE SCALE GENOMIC DNA]</scope>
    <source>
        <strain evidence="4 5">AFS089089</strain>
    </source>
</reference>
<dbReference type="EMBL" id="NVNL01000046">
    <property type="protein sequence ID" value="PEA87582.1"/>
    <property type="molecule type" value="Genomic_DNA"/>
</dbReference>
<dbReference type="Pfam" id="PF06597">
    <property type="entry name" value="Clostridium_P47"/>
    <property type="match status" value="1"/>
</dbReference>
<comment type="caution">
    <text evidence="4">The sequence shown here is derived from an EMBL/GenBank/DDBJ whole genome shotgun (WGS) entry which is preliminary data.</text>
</comment>
<keyword evidence="1" id="KW-0843">Virulence</keyword>
<dbReference type="AlphaFoldDB" id="A0A9X6TJT2"/>